<keyword evidence="10" id="KW-1185">Reference proteome</keyword>
<dbReference type="SUPFAM" id="SSF161098">
    <property type="entry name" value="MetI-like"/>
    <property type="match status" value="1"/>
</dbReference>
<dbReference type="InterPro" id="IPR051393">
    <property type="entry name" value="ABC_transporter_permease"/>
</dbReference>
<dbReference type="eggNOG" id="COG1175">
    <property type="taxonomic scope" value="Bacteria"/>
</dbReference>
<evidence type="ECO:0000256" key="6">
    <source>
        <dbReference type="ARBA" id="ARBA00023136"/>
    </source>
</evidence>
<feature type="transmembrane region" description="Helical" evidence="7">
    <location>
        <begin position="271"/>
        <end position="294"/>
    </location>
</feature>
<feature type="transmembrane region" description="Helical" evidence="7">
    <location>
        <begin position="158"/>
        <end position="181"/>
    </location>
</feature>
<reference evidence="9 10" key="1">
    <citation type="journal article" date="2013" name="Genome Announc.">
        <title>Draft Genome Sequence of the Cellulolytic, Mesophilic, Anaerobic Bacterium Clostridium termitidis Strain CT1112 (DSM 5398).</title>
        <authorList>
            <person name="Lal S."/>
            <person name="Ramachandran U."/>
            <person name="Zhang X."/>
            <person name="Munir R."/>
            <person name="Sparling R."/>
            <person name="Levin D.B."/>
        </authorList>
    </citation>
    <scope>NUCLEOTIDE SEQUENCE [LARGE SCALE GENOMIC DNA]</scope>
    <source>
        <strain evidence="9 10">CT1112</strain>
    </source>
</reference>
<dbReference type="Gene3D" id="1.10.3720.10">
    <property type="entry name" value="MetI-like"/>
    <property type="match status" value="1"/>
</dbReference>
<dbReference type="PROSITE" id="PS50928">
    <property type="entry name" value="ABC_TM1"/>
    <property type="match status" value="1"/>
</dbReference>
<feature type="domain" description="ABC transmembrane type-1" evidence="8">
    <location>
        <begin position="74"/>
        <end position="290"/>
    </location>
</feature>
<keyword evidence="4 7" id="KW-0812">Transmembrane</keyword>
<dbReference type="AlphaFoldDB" id="S0FVW2"/>
<evidence type="ECO:0000256" key="7">
    <source>
        <dbReference type="RuleBase" id="RU363032"/>
    </source>
</evidence>
<dbReference type="InterPro" id="IPR000515">
    <property type="entry name" value="MetI-like"/>
</dbReference>
<evidence type="ECO:0000256" key="3">
    <source>
        <dbReference type="ARBA" id="ARBA00022475"/>
    </source>
</evidence>
<proteinExistence type="inferred from homology"/>
<dbReference type="Proteomes" id="UP000014155">
    <property type="component" value="Unassembled WGS sequence"/>
</dbReference>
<dbReference type="GO" id="GO:0055085">
    <property type="term" value="P:transmembrane transport"/>
    <property type="evidence" value="ECO:0007669"/>
    <property type="project" value="InterPro"/>
</dbReference>
<name>S0FVW2_RUMCE</name>
<sequence>MTGKFLFNKKMILLGMLPGLLLYFCFFVAPSIGTFIFSFTDITQVPGKAWSFIGLNNYKELIFLSNGRDFLEALEKTFVFSISTTIIQTAFSLFMAVILCRKFVNYRNLYRTVIFMPTILGVTVTAFCFQLFFSIDGPAQKLLNLFGASSGFFGDYQWAFPLVIFCQIWMSAGYEMVIFIAGLQNIPEDIYEASNIDGSNEWQTFWKITLPMLWPTVMVNLSLCIIGSLSAFQIILMTTGGTPQTRTLSMFVYQVAFGMGTLDPNAGKQGLAAAMQIILFTFILIITVGSRYLMNKVNGED</sequence>
<dbReference type="PANTHER" id="PTHR30193:SF37">
    <property type="entry name" value="INNER MEMBRANE ABC TRANSPORTER PERMEASE PROTEIN YCJO"/>
    <property type="match status" value="1"/>
</dbReference>
<evidence type="ECO:0000313" key="10">
    <source>
        <dbReference type="Proteomes" id="UP000014155"/>
    </source>
</evidence>
<feature type="transmembrane region" description="Helical" evidence="7">
    <location>
        <begin position="12"/>
        <end position="37"/>
    </location>
</feature>
<dbReference type="InterPro" id="IPR035906">
    <property type="entry name" value="MetI-like_sf"/>
</dbReference>
<evidence type="ECO:0000256" key="5">
    <source>
        <dbReference type="ARBA" id="ARBA00022989"/>
    </source>
</evidence>
<keyword evidence="3" id="KW-1003">Cell membrane</keyword>
<evidence type="ECO:0000256" key="4">
    <source>
        <dbReference type="ARBA" id="ARBA00022692"/>
    </source>
</evidence>
<dbReference type="CDD" id="cd06261">
    <property type="entry name" value="TM_PBP2"/>
    <property type="match status" value="1"/>
</dbReference>
<feature type="transmembrane region" description="Helical" evidence="7">
    <location>
        <begin position="112"/>
        <end position="133"/>
    </location>
</feature>
<dbReference type="Pfam" id="PF00528">
    <property type="entry name" value="BPD_transp_1"/>
    <property type="match status" value="1"/>
</dbReference>
<comment type="subcellular location">
    <subcellularLocation>
        <location evidence="1 7">Cell membrane</location>
        <topology evidence="1 7">Multi-pass membrane protein</topology>
    </subcellularLocation>
</comment>
<feature type="transmembrane region" description="Helical" evidence="7">
    <location>
        <begin position="212"/>
        <end position="236"/>
    </location>
</feature>
<keyword evidence="5 7" id="KW-1133">Transmembrane helix</keyword>
<evidence type="ECO:0000256" key="1">
    <source>
        <dbReference type="ARBA" id="ARBA00004651"/>
    </source>
</evidence>
<gene>
    <name evidence="9" type="ORF">CTER_1274</name>
</gene>
<keyword evidence="2 7" id="KW-0813">Transport</keyword>
<comment type="similarity">
    <text evidence="7">Belongs to the binding-protein-dependent transport system permease family.</text>
</comment>
<comment type="caution">
    <text evidence="9">The sequence shown here is derived from an EMBL/GenBank/DDBJ whole genome shotgun (WGS) entry which is preliminary data.</text>
</comment>
<dbReference type="RefSeq" id="WP_004624969.1">
    <property type="nucleotide sequence ID" value="NZ_AORV01000026.1"/>
</dbReference>
<dbReference type="EMBL" id="AORV01000026">
    <property type="protein sequence ID" value="EMS72708.1"/>
    <property type="molecule type" value="Genomic_DNA"/>
</dbReference>
<dbReference type="STRING" id="1195236.CTER_1274"/>
<protein>
    <submittedName>
        <fullName evidence="9">ABC transporter permease protein</fullName>
    </submittedName>
</protein>
<feature type="transmembrane region" description="Helical" evidence="7">
    <location>
        <begin position="78"/>
        <end position="100"/>
    </location>
</feature>
<evidence type="ECO:0000256" key="2">
    <source>
        <dbReference type="ARBA" id="ARBA00022448"/>
    </source>
</evidence>
<dbReference type="GO" id="GO:0005886">
    <property type="term" value="C:plasma membrane"/>
    <property type="evidence" value="ECO:0007669"/>
    <property type="project" value="UniProtKB-SubCell"/>
</dbReference>
<evidence type="ECO:0000259" key="8">
    <source>
        <dbReference type="PROSITE" id="PS50928"/>
    </source>
</evidence>
<organism evidence="9 10">
    <name type="scientific">Ruminiclostridium cellobioparum subsp. termitidis CT1112</name>
    <dbReference type="NCBI Taxonomy" id="1195236"/>
    <lineage>
        <taxon>Bacteria</taxon>
        <taxon>Bacillati</taxon>
        <taxon>Bacillota</taxon>
        <taxon>Clostridia</taxon>
        <taxon>Eubacteriales</taxon>
        <taxon>Oscillospiraceae</taxon>
        <taxon>Ruminiclostridium</taxon>
    </lineage>
</organism>
<accession>S0FVW2</accession>
<keyword evidence="6 7" id="KW-0472">Membrane</keyword>
<dbReference type="PATRIC" id="fig|1195236.3.peg.1588"/>
<evidence type="ECO:0000313" key="9">
    <source>
        <dbReference type="EMBL" id="EMS72708.1"/>
    </source>
</evidence>
<dbReference type="PANTHER" id="PTHR30193">
    <property type="entry name" value="ABC TRANSPORTER PERMEASE PROTEIN"/>
    <property type="match status" value="1"/>
</dbReference>